<dbReference type="InterPro" id="IPR003346">
    <property type="entry name" value="Transposase_20"/>
</dbReference>
<feature type="domain" description="Transposase IS116/IS110/IS902 C-terminal" evidence="2">
    <location>
        <begin position="206"/>
        <end position="293"/>
    </location>
</feature>
<dbReference type="EMBL" id="AFBN01000049">
    <property type="protein sequence ID" value="EGF55828.1"/>
    <property type="molecule type" value="Genomic_DNA"/>
</dbReference>
<evidence type="ECO:0000259" key="1">
    <source>
        <dbReference type="Pfam" id="PF01548"/>
    </source>
</evidence>
<dbReference type="NCBIfam" id="NF033542">
    <property type="entry name" value="transpos_IS110"/>
    <property type="match status" value="1"/>
</dbReference>
<name>F3PUU8_9BACE</name>
<proteinExistence type="predicted"/>
<dbReference type="Proteomes" id="UP000003416">
    <property type="component" value="Unassembled WGS sequence"/>
</dbReference>
<sequence>MDKIYFIGIDVSKKKLDICVMLNSKVVIEEQIVNHTQAIVQAVSRIKDDLEINNDEFVICAEHTGQYTYPLICASNSLSFKLWLENPTQIKYSCGMTRGKNDKVDARRIATYAFRFFDKMKRYKRPTDEVIMLTQLEAERTMYVTDLDKYKTILTDQKDFIPSAIYAPKAKRLKSLIMSLQKTIDALTDKMNEIIRGSKMLNRQMQLLTSIDGIGPVIALNMIIATEGFTKFENARQFCCYAGVAPFAYTSGSSQHSQNRVSLRAAKYMKALLHMAAVAIAHRKGGELKEYFQRKVEEGKNKMTVLNAIRAKLVARMFSVIKNDRIYQPILG</sequence>
<dbReference type="GO" id="GO:0003677">
    <property type="term" value="F:DNA binding"/>
    <property type="evidence" value="ECO:0007669"/>
    <property type="project" value="InterPro"/>
</dbReference>
<keyword evidence="4" id="KW-1185">Reference proteome</keyword>
<evidence type="ECO:0000259" key="2">
    <source>
        <dbReference type="Pfam" id="PF02371"/>
    </source>
</evidence>
<dbReference type="Pfam" id="PF02371">
    <property type="entry name" value="Transposase_20"/>
    <property type="match status" value="1"/>
</dbReference>
<comment type="caution">
    <text evidence="3">The sequence shown here is derived from an EMBL/GenBank/DDBJ whole genome shotgun (WGS) entry which is preliminary data.</text>
</comment>
<dbReference type="RefSeq" id="WP_009125777.1">
    <property type="nucleotide sequence ID" value="NZ_GL882646.1"/>
</dbReference>
<dbReference type="STRING" id="763034.HMPREF9446_02522"/>
<dbReference type="AlphaFoldDB" id="F3PUU8"/>
<protein>
    <submittedName>
        <fullName evidence="3">Transposase, IS116/IS110/IS902 family</fullName>
    </submittedName>
</protein>
<gene>
    <name evidence="3" type="ORF">HMPREF9446_02522</name>
</gene>
<dbReference type="GeneID" id="86050031"/>
<organism evidence="3 4">
    <name type="scientific">Bacteroides fluxus YIT 12057</name>
    <dbReference type="NCBI Taxonomy" id="763034"/>
    <lineage>
        <taxon>Bacteria</taxon>
        <taxon>Pseudomonadati</taxon>
        <taxon>Bacteroidota</taxon>
        <taxon>Bacteroidia</taxon>
        <taxon>Bacteroidales</taxon>
        <taxon>Bacteroidaceae</taxon>
        <taxon>Bacteroides</taxon>
    </lineage>
</organism>
<dbReference type="HOGENOM" id="CLU_036902_5_0_10"/>
<dbReference type="Pfam" id="PF01548">
    <property type="entry name" value="DEDD_Tnp_IS110"/>
    <property type="match status" value="1"/>
</dbReference>
<evidence type="ECO:0000313" key="4">
    <source>
        <dbReference type="Proteomes" id="UP000003416"/>
    </source>
</evidence>
<dbReference type="PANTHER" id="PTHR33055">
    <property type="entry name" value="TRANSPOSASE FOR INSERTION SEQUENCE ELEMENT IS1111A"/>
    <property type="match status" value="1"/>
</dbReference>
<dbReference type="InterPro" id="IPR002525">
    <property type="entry name" value="Transp_IS110-like_N"/>
</dbReference>
<dbReference type="GO" id="GO:0006313">
    <property type="term" value="P:DNA transposition"/>
    <property type="evidence" value="ECO:0007669"/>
    <property type="project" value="InterPro"/>
</dbReference>
<reference evidence="3 4" key="1">
    <citation type="submission" date="2011-02" db="EMBL/GenBank/DDBJ databases">
        <authorList>
            <person name="Weinstock G."/>
            <person name="Sodergren E."/>
            <person name="Clifton S."/>
            <person name="Fulton L."/>
            <person name="Fulton B."/>
            <person name="Courtney L."/>
            <person name="Fronick C."/>
            <person name="Harrison M."/>
            <person name="Strong C."/>
            <person name="Farmer C."/>
            <person name="Delahaunty K."/>
            <person name="Markovic C."/>
            <person name="Hall O."/>
            <person name="Minx P."/>
            <person name="Tomlinson C."/>
            <person name="Mitreva M."/>
            <person name="Hou S."/>
            <person name="Chen J."/>
            <person name="Wollam A."/>
            <person name="Pepin K.H."/>
            <person name="Johnson M."/>
            <person name="Bhonagiri V."/>
            <person name="Zhang X."/>
            <person name="Suruliraj S."/>
            <person name="Warren W."/>
            <person name="Chinwalla A."/>
            <person name="Mardis E.R."/>
            <person name="Wilson R.K."/>
        </authorList>
    </citation>
    <scope>NUCLEOTIDE SEQUENCE [LARGE SCALE GENOMIC DNA]</scope>
    <source>
        <strain evidence="3 4">YIT 12057</strain>
    </source>
</reference>
<evidence type="ECO:0000313" key="3">
    <source>
        <dbReference type="EMBL" id="EGF55828.1"/>
    </source>
</evidence>
<dbReference type="PANTHER" id="PTHR33055:SF3">
    <property type="entry name" value="PUTATIVE TRANSPOSASE FOR IS117-RELATED"/>
    <property type="match status" value="1"/>
</dbReference>
<dbReference type="GO" id="GO:0004803">
    <property type="term" value="F:transposase activity"/>
    <property type="evidence" value="ECO:0007669"/>
    <property type="project" value="InterPro"/>
</dbReference>
<dbReference type="eggNOG" id="COG3547">
    <property type="taxonomic scope" value="Bacteria"/>
</dbReference>
<accession>F3PUU8</accession>
<feature type="domain" description="Transposase IS110-like N-terminal" evidence="1">
    <location>
        <begin position="7"/>
        <end position="152"/>
    </location>
</feature>
<dbReference type="InterPro" id="IPR047650">
    <property type="entry name" value="Transpos_IS110"/>
</dbReference>